<dbReference type="PANTHER" id="PTHR11008">
    <property type="entry name" value="PROTEIN TAKEOUT-LIKE PROTEIN"/>
    <property type="match status" value="1"/>
</dbReference>
<evidence type="ECO:0000256" key="4">
    <source>
        <dbReference type="SAM" id="SignalP"/>
    </source>
</evidence>
<dbReference type="OrthoDB" id="8194225at2759"/>
<reference evidence="5 6" key="1">
    <citation type="journal article" date="2008" name="Nature">
        <title>The genome of the model beetle and pest Tribolium castaneum.</title>
        <authorList>
            <consortium name="Tribolium Genome Sequencing Consortium"/>
            <person name="Richards S."/>
            <person name="Gibbs R.A."/>
            <person name="Weinstock G.M."/>
            <person name="Brown S.J."/>
            <person name="Denell R."/>
            <person name="Beeman R.W."/>
            <person name="Gibbs R."/>
            <person name="Beeman R.W."/>
            <person name="Brown S.J."/>
            <person name="Bucher G."/>
            <person name="Friedrich M."/>
            <person name="Grimmelikhuijzen C.J."/>
            <person name="Klingler M."/>
            <person name="Lorenzen M."/>
            <person name="Richards S."/>
            <person name="Roth S."/>
            <person name="Schroder R."/>
            <person name="Tautz D."/>
            <person name="Zdobnov E.M."/>
            <person name="Muzny D."/>
            <person name="Gibbs R.A."/>
            <person name="Weinstock G.M."/>
            <person name="Attaway T."/>
            <person name="Bell S."/>
            <person name="Buhay C.J."/>
            <person name="Chandrabose M.N."/>
            <person name="Chavez D."/>
            <person name="Clerk-Blankenburg K.P."/>
            <person name="Cree A."/>
            <person name="Dao M."/>
            <person name="Davis C."/>
            <person name="Chacko J."/>
            <person name="Dinh H."/>
            <person name="Dugan-Rocha S."/>
            <person name="Fowler G."/>
            <person name="Garner T.T."/>
            <person name="Garnes J."/>
            <person name="Gnirke A."/>
            <person name="Hawes A."/>
            <person name="Hernandez J."/>
            <person name="Hines S."/>
            <person name="Holder M."/>
            <person name="Hume J."/>
            <person name="Jhangiani S.N."/>
            <person name="Joshi V."/>
            <person name="Khan Z.M."/>
            <person name="Jackson L."/>
            <person name="Kovar C."/>
            <person name="Kowis A."/>
            <person name="Lee S."/>
            <person name="Lewis L.R."/>
            <person name="Margolis J."/>
            <person name="Morgan M."/>
            <person name="Nazareth L.V."/>
            <person name="Nguyen N."/>
            <person name="Okwuonu G."/>
            <person name="Parker D."/>
            <person name="Richards S."/>
            <person name="Ruiz S.J."/>
            <person name="Santibanez J."/>
            <person name="Savard J."/>
            <person name="Scherer S.E."/>
            <person name="Schneider B."/>
            <person name="Sodergren E."/>
            <person name="Tautz D."/>
            <person name="Vattahil S."/>
            <person name="Villasana D."/>
            <person name="White C.S."/>
            <person name="Wright R."/>
            <person name="Park Y."/>
            <person name="Beeman R.W."/>
            <person name="Lord J."/>
            <person name="Oppert B."/>
            <person name="Lorenzen M."/>
            <person name="Brown S."/>
            <person name="Wang L."/>
            <person name="Savard J."/>
            <person name="Tautz D."/>
            <person name="Richards S."/>
            <person name="Weinstock G."/>
            <person name="Gibbs R.A."/>
            <person name="Liu Y."/>
            <person name="Worley K."/>
            <person name="Weinstock G."/>
            <person name="Elsik C.G."/>
            <person name="Reese J.T."/>
            <person name="Elhaik E."/>
            <person name="Landan G."/>
            <person name="Graur D."/>
            <person name="Arensburger P."/>
            <person name="Atkinson P."/>
            <person name="Beeman R.W."/>
            <person name="Beidler J."/>
            <person name="Brown S.J."/>
            <person name="Demuth J.P."/>
            <person name="Drury D.W."/>
            <person name="Du Y.Z."/>
            <person name="Fujiwara H."/>
            <person name="Lorenzen M."/>
            <person name="Maselli V."/>
            <person name="Osanai M."/>
            <person name="Park Y."/>
            <person name="Robertson H.M."/>
            <person name="Tu Z."/>
            <person name="Wang J.J."/>
            <person name="Wang S."/>
            <person name="Richards S."/>
            <person name="Song H."/>
            <person name="Zhang L."/>
            <person name="Sodergren E."/>
            <person name="Werner D."/>
            <person name="Stanke M."/>
            <person name="Morgenstern B."/>
            <person name="Solovyev V."/>
            <person name="Kosarev P."/>
            <person name="Brown G."/>
            <person name="Chen H.C."/>
            <person name="Ermolaeva O."/>
            <person name="Hlavina W."/>
            <person name="Kapustin Y."/>
            <person name="Kiryutin B."/>
            <person name="Kitts P."/>
            <person name="Maglott D."/>
            <person name="Pruitt K."/>
            <person name="Sapojnikov V."/>
            <person name="Souvorov A."/>
            <person name="Mackey A.J."/>
            <person name="Waterhouse R.M."/>
            <person name="Wyder S."/>
            <person name="Zdobnov E.M."/>
            <person name="Zdobnov E.M."/>
            <person name="Wyder S."/>
            <person name="Kriventseva E.V."/>
            <person name="Kadowaki T."/>
            <person name="Bork P."/>
            <person name="Aranda M."/>
            <person name="Bao R."/>
            <person name="Beermann A."/>
            <person name="Berns N."/>
            <person name="Bolognesi R."/>
            <person name="Bonneton F."/>
            <person name="Bopp D."/>
            <person name="Brown S.J."/>
            <person name="Bucher G."/>
            <person name="Butts T."/>
            <person name="Chaumot A."/>
            <person name="Denell R.E."/>
            <person name="Ferrier D.E."/>
            <person name="Friedrich M."/>
            <person name="Gordon C.M."/>
            <person name="Jindra M."/>
            <person name="Klingler M."/>
            <person name="Lan Q."/>
            <person name="Lattorff H.M."/>
            <person name="Laudet V."/>
            <person name="von Levetsow C."/>
            <person name="Liu Z."/>
            <person name="Lutz R."/>
            <person name="Lynch J.A."/>
            <person name="da Fonseca R.N."/>
            <person name="Posnien N."/>
            <person name="Reuter R."/>
            <person name="Roth S."/>
            <person name="Savard J."/>
            <person name="Schinko J.B."/>
            <person name="Schmitt C."/>
            <person name="Schoppmeier M."/>
            <person name="Schroder R."/>
            <person name="Shippy T.D."/>
            <person name="Simonnet F."/>
            <person name="Marques-Souza H."/>
            <person name="Tautz D."/>
            <person name="Tomoyasu Y."/>
            <person name="Trauner J."/>
            <person name="Van der Zee M."/>
            <person name="Vervoort M."/>
            <person name="Wittkopp N."/>
            <person name="Wimmer E.A."/>
            <person name="Yang X."/>
            <person name="Jones A.K."/>
            <person name="Sattelle D.B."/>
            <person name="Ebert P.R."/>
            <person name="Nelson D."/>
            <person name="Scott J.G."/>
            <person name="Beeman R.W."/>
            <person name="Muthukrishnan S."/>
            <person name="Kramer K.J."/>
            <person name="Arakane Y."/>
            <person name="Beeman R.W."/>
            <person name="Zhu Q."/>
            <person name="Hogenkamp D."/>
            <person name="Dixit R."/>
            <person name="Oppert B."/>
            <person name="Jiang H."/>
            <person name="Zou Z."/>
            <person name="Marshall J."/>
            <person name="Elpidina E."/>
            <person name="Vinokurov K."/>
            <person name="Oppert C."/>
            <person name="Zou Z."/>
            <person name="Evans J."/>
            <person name="Lu Z."/>
            <person name="Zhao P."/>
            <person name="Sumathipala N."/>
            <person name="Altincicek B."/>
            <person name="Vilcinskas A."/>
            <person name="Williams M."/>
            <person name="Hultmark D."/>
            <person name="Hetru C."/>
            <person name="Jiang H."/>
            <person name="Grimmelikhuijzen C.J."/>
            <person name="Hauser F."/>
            <person name="Cazzamali G."/>
            <person name="Williamson M."/>
            <person name="Park Y."/>
            <person name="Li B."/>
            <person name="Tanaka Y."/>
            <person name="Predel R."/>
            <person name="Neupert S."/>
            <person name="Schachtner J."/>
            <person name="Verleyen P."/>
            <person name="Raible F."/>
            <person name="Bork P."/>
            <person name="Friedrich M."/>
            <person name="Walden K.K."/>
            <person name="Robertson H.M."/>
            <person name="Angeli S."/>
            <person name="Foret S."/>
            <person name="Bucher G."/>
            <person name="Schuetz S."/>
            <person name="Maleszka R."/>
            <person name="Wimmer E.A."/>
            <person name="Beeman R.W."/>
            <person name="Lorenzen M."/>
            <person name="Tomoyasu Y."/>
            <person name="Miller S.C."/>
            <person name="Grossmann D."/>
            <person name="Bucher G."/>
        </authorList>
    </citation>
    <scope>NUCLEOTIDE SEQUENCE [LARGE SCALE GENOMIC DNA]</scope>
    <source>
        <strain evidence="5 6">Georgia GA2</strain>
    </source>
</reference>
<feature type="signal peptide" evidence="4">
    <location>
        <begin position="1"/>
        <end position="20"/>
    </location>
</feature>
<evidence type="ECO:0000313" key="6">
    <source>
        <dbReference type="Proteomes" id="UP000007266"/>
    </source>
</evidence>
<evidence type="ECO:0000313" key="5">
    <source>
        <dbReference type="EMBL" id="EEZ98653.1"/>
    </source>
</evidence>
<dbReference type="PANTHER" id="PTHR11008:SF32">
    <property type="entry name" value="CIRCADIAN CLOCK-CONTROLLED PROTEIN DAYWAKE-RELATED"/>
    <property type="match status" value="1"/>
</dbReference>
<dbReference type="eggNOG" id="ENOG502SQBT">
    <property type="taxonomic scope" value="Eukaryota"/>
</dbReference>
<accession>D6WAM9</accession>
<dbReference type="Pfam" id="PF06585">
    <property type="entry name" value="JHBP"/>
    <property type="match status" value="1"/>
</dbReference>
<keyword evidence="2" id="KW-0090">Biological rhythms</keyword>
<organism evidence="5 6">
    <name type="scientific">Tribolium castaneum</name>
    <name type="common">Red flour beetle</name>
    <dbReference type="NCBI Taxonomy" id="7070"/>
    <lineage>
        <taxon>Eukaryota</taxon>
        <taxon>Metazoa</taxon>
        <taxon>Ecdysozoa</taxon>
        <taxon>Arthropoda</taxon>
        <taxon>Hexapoda</taxon>
        <taxon>Insecta</taxon>
        <taxon>Pterygota</taxon>
        <taxon>Neoptera</taxon>
        <taxon>Endopterygota</taxon>
        <taxon>Coleoptera</taxon>
        <taxon>Polyphaga</taxon>
        <taxon>Cucujiformia</taxon>
        <taxon>Tenebrionidae</taxon>
        <taxon>Tenebrionidae incertae sedis</taxon>
        <taxon>Tribolium</taxon>
    </lineage>
</organism>
<dbReference type="InterPro" id="IPR010562">
    <property type="entry name" value="Haemolymph_juvenile_hormone-bd"/>
</dbReference>
<evidence type="ECO:0000256" key="1">
    <source>
        <dbReference type="ARBA" id="ARBA00022729"/>
    </source>
</evidence>
<dbReference type="OMA" id="LEFHCNL"/>
<evidence type="ECO:0000256" key="2">
    <source>
        <dbReference type="ARBA" id="ARBA00023108"/>
    </source>
</evidence>
<dbReference type="InterPro" id="IPR038606">
    <property type="entry name" value="To_sf"/>
</dbReference>
<dbReference type="HOGENOM" id="CLU_069908_5_0_1"/>
<proteinExistence type="inferred from homology"/>
<dbReference type="SMART" id="SM00700">
    <property type="entry name" value="JHBP"/>
    <property type="match status" value="1"/>
</dbReference>
<dbReference type="PhylomeDB" id="D6WAM9"/>
<dbReference type="Gene3D" id="3.15.10.30">
    <property type="entry name" value="Haemolymph juvenile hormone binding protein"/>
    <property type="match status" value="1"/>
</dbReference>
<name>D6WAM9_TRICA</name>
<dbReference type="KEGG" id="tca:663750"/>
<dbReference type="GO" id="GO:0007623">
    <property type="term" value="P:circadian rhythm"/>
    <property type="evidence" value="ECO:0000318"/>
    <property type="project" value="GO_Central"/>
</dbReference>
<keyword evidence="1 4" id="KW-0732">Signal</keyword>
<dbReference type="GO" id="GO:0005615">
    <property type="term" value="C:extracellular space"/>
    <property type="evidence" value="ECO:0000318"/>
    <property type="project" value="GO_Central"/>
</dbReference>
<protein>
    <submittedName>
        <fullName evidence="5">Protein takeout-like Protein</fullName>
    </submittedName>
</protein>
<dbReference type="FunFam" id="3.15.10.30:FF:000001">
    <property type="entry name" value="Takeout-like protein 1"/>
    <property type="match status" value="1"/>
</dbReference>
<dbReference type="AlphaFoldDB" id="D6WAM9"/>
<sequence length="239" mass="27121">MKHLVVAFATVSCICALSHPDYIKPCHIKKPDFNKCALEHGNYAIPYLVKGDKQRGVPKMNPMKLPLVEVVESNFRLAMKDLSVYGLENSSLTDIKMNQTYLDLTFHADRLMFIGQYEVDGKILFLSLQGSGPCNLTSVGGNFRFVSVLQEYTEGKETFVKFNKPTMDYTLERAYFYLENLLDSGDQQIGIDINRILNENWEDVLKDIDVPLKETVTTVVESVVSKILRNIPAKNIFPD</sequence>
<feature type="chain" id="PRO_5003089129" evidence="4">
    <location>
        <begin position="21"/>
        <end position="239"/>
    </location>
</feature>
<dbReference type="EMBL" id="KQ971312">
    <property type="protein sequence ID" value="EEZ98653.1"/>
    <property type="molecule type" value="Genomic_DNA"/>
</dbReference>
<gene>
    <name evidence="5" type="primary">AUGUSTUS-3.0.2_01182</name>
    <name evidence="5" type="ORF">TcasGA2_TC001182</name>
</gene>
<reference evidence="5 6" key="2">
    <citation type="journal article" date="2010" name="Nucleic Acids Res.">
        <title>BeetleBase in 2010: revisions to provide comprehensive genomic information for Tribolium castaneum.</title>
        <authorList>
            <person name="Kim H.S."/>
            <person name="Murphy T."/>
            <person name="Xia J."/>
            <person name="Caragea D."/>
            <person name="Park Y."/>
            <person name="Beeman R.W."/>
            <person name="Lorenzen M.D."/>
            <person name="Butcher S."/>
            <person name="Manak J.R."/>
            <person name="Brown S.J."/>
        </authorList>
    </citation>
    <scope>GENOME REANNOTATION</scope>
    <source>
        <strain evidence="5 6">Georgia GA2</strain>
    </source>
</reference>
<comment type="similarity">
    <text evidence="3">Belongs to the TO family.</text>
</comment>
<evidence type="ECO:0000256" key="3">
    <source>
        <dbReference type="ARBA" id="ARBA00060902"/>
    </source>
</evidence>
<dbReference type="Proteomes" id="UP000007266">
    <property type="component" value="Linkage group 2"/>
</dbReference>
<keyword evidence="6" id="KW-1185">Reference proteome</keyword>